<dbReference type="SUPFAM" id="SSF48264">
    <property type="entry name" value="Cytochrome P450"/>
    <property type="match status" value="1"/>
</dbReference>
<organism evidence="9 10">
    <name type="scientific">Kineosporia babensis</name>
    <dbReference type="NCBI Taxonomy" id="499548"/>
    <lineage>
        <taxon>Bacteria</taxon>
        <taxon>Bacillati</taxon>
        <taxon>Actinomycetota</taxon>
        <taxon>Actinomycetes</taxon>
        <taxon>Kineosporiales</taxon>
        <taxon>Kineosporiaceae</taxon>
        <taxon>Kineosporia</taxon>
    </lineage>
</organism>
<dbReference type="PANTHER" id="PTHR46696">
    <property type="entry name" value="P450, PUTATIVE (EUROFUNG)-RELATED"/>
    <property type="match status" value="1"/>
</dbReference>
<dbReference type="InterPro" id="IPR002397">
    <property type="entry name" value="Cyt_P450_B"/>
</dbReference>
<comment type="similarity">
    <text evidence="2 8">Belongs to the cytochrome P450 family.</text>
</comment>
<dbReference type="PRINTS" id="PR00359">
    <property type="entry name" value="BP450"/>
</dbReference>
<dbReference type="Pfam" id="PF00067">
    <property type="entry name" value="p450"/>
    <property type="match status" value="1"/>
</dbReference>
<dbReference type="CDD" id="cd11031">
    <property type="entry name" value="Cyp158A-like"/>
    <property type="match status" value="1"/>
</dbReference>
<keyword evidence="3 8" id="KW-0349">Heme</keyword>
<evidence type="ECO:0000313" key="9">
    <source>
        <dbReference type="EMBL" id="MCD5314459.1"/>
    </source>
</evidence>
<evidence type="ECO:0000256" key="4">
    <source>
        <dbReference type="ARBA" id="ARBA00022723"/>
    </source>
</evidence>
<evidence type="ECO:0000256" key="1">
    <source>
        <dbReference type="ARBA" id="ARBA00001971"/>
    </source>
</evidence>
<dbReference type="AlphaFoldDB" id="A0A9X1NII9"/>
<dbReference type="GO" id="GO:0020037">
    <property type="term" value="F:heme binding"/>
    <property type="evidence" value="ECO:0007669"/>
    <property type="project" value="InterPro"/>
</dbReference>
<evidence type="ECO:0000256" key="3">
    <source>
        <dbReference type="ARBA" id="ARBA00022617"/>
    </source>
</evidence>
<protein>
    <submittedName>
        <fullName evidence="9">Cytochrome P450</fullName>
    </submittedName>
</protein>
<keyword evidence="4 8" id="KW-0479">Metal-binding</keyword>
<evidence type="ECO:0000256" key="2">
    <source>
        <dbReference type="ARBA" id="ARBA00010617"/>
    </source>
</evidence>
<dbReference type="GO" id="GO:0005506">
    <property type="term" value="F:iron ion binding"/>
    <property type="evidence" value="ECO:0007669"/>
    <property type="project" value="InterPro"/>
</dbReference>
<dbReference type="RefSeq" id="WP_231446995.1">
    <property type="nucleotide sequence ID" value="NZ_JAJOMB010000016.1"/>
</dbReference>
<accession>A0A9X1NII9</accession>
<dbReference type="PRINTS" id="PR00385">
    <property type="entry name" value="P450"/>
</dbReference>
<dbReference type="InterPro" id="IPR001128">
    <property type="entry name" value="Cyt_P450"/>
</dbReference>
<keyword evidence="10" id="KW-1185">Reference proteome</keyword>
<dbReference type="InterPro" id="IPR036396">
    <property type="entry name" value="Cyt_P450_sf"/>
</dbReference>
<dbReference type="EMBL" id="JAJOMB010000016">
    <property type="protein sequence ID" value="MCD5314459.1"/>
    <property type="molecule type" value="Genomic_DNA"/>
</dbReference>
<evidence type="ECO:0000256" key="5">
    <source>
        <dbReference type="ARBA" id="ARBA00023002"/>
    </source>
</evidence>
<evidence type="ECO:0000256" key="6">
    <source>
        <dbReference type="ARBA" id="ARBA00023004"/>
    </source>
</evidence>
<name>A0A9X1NII9_9ACTN</name>
<dbReference type="FunFam" id="1.10.630.10:FF:000018">
    <property type="entry name" value="Cytochrome P450 monooxygenase"/>
    <property type="match status" value="1"/>
</dbReference>
<reference evidence="9" key="1">
    <citation type="submission" date="2021-11" db="EMBL/GenBank/DDBJ databases">
        <title>Streptomyces corallinus and Kineosporia corallina sp. nov., two new coral-derived marine actinobacteria.</title>
        <authorList>
            <person name="Buangrab K."/>
            <person name="Sutthacheep M."/>
            <person name="Yeemin T."/>
            <person name="Harunari E."/>
            <person name="Igarashi Y."/>
            <person name="Sripreechasak P."/>
            <person name="Kanchanasin P."/>
            <person name="Tanasupawat S."/>
            <person name="Phongsopitanun W."/>
        </authorList>
    </citation>
    <scope>NUCLEOTIDE SEQUENCE</scope>
    <source>
        <strain evidence="9">JCM 31032</strain>
    </source>
</reference>
<dbReference type="PROSITE" id="PS00086">
    <property type="entry name" value="CYTOCHROME_P450"/>
    <property type="match status" value="1"/>
</dbReference>
<dbReference type="Proteomes" id="UP001138997">
    <property type="component" value="Unassembled WGS sequence"/>
</dbReference>
<keyword evidence="5 8" id="KW-0560">Oxidoreductase</keyword>
<sequence length="408" mass="45175">MPSNSPHRAEASAESGCPVHGTLEWPFVPDSALVPPAEWTQLRAECPVASIHSDLYDDSLLITRYEDVSALLSDGRFWRKAAPGESGVRGAQLESLASDEGHMRWRRLLSRLFTAKRMQALRPRITELTNELVDDMIAGGSPADLRKSLGFPVPVYVICELLGVPHEHRAQFSSWSDYFLSVSKYTPQQVTAAMTEMVEYMREHVRIKRADPGDDLISQLITVVDAQDGRMSEAEMVQTAQTLLIAGHESTSNMIGKIVARLLADHRRWEQLVADPSLVPNAIEEGLRMDTTLTVGLHRHVTQETELAGTTVKPDTTVVISTSAANRDEQAFERPEEMDLNRNPNPHLTFSVGPRSCLGQSLARVELQTVVSVLLERLPTLALAVPPEDLELRKGLMVGGLEAVPVRW</sequence>
<dbReference type="PANTHER" id="PTHR46696:SF5">
    <property type="entry name" value="CYTOCHROME P450 BJ-1"/>
    <property type="match status" value="1"/>
</dbReference>
<gene>
    <name evidence="9" type="ORF">LR394_26480</name>
</gene>
<evidence type="ECO:0000313" key="10">
    <source>
        <dbReference type="Proteomes" id="UP001138997"/>
    </source>
</evidence>
<keyword evidence="6 8" id="KW-0408">Iron</keyword>
<dbReference type="Gene3D" id="1.10.630.10">
    <property type="entry name" value="Cytochrome P450"/>
    <property type="match status" value="1"/>
</dbReference>
<evidence type="ECO:0000256" key="7">
    <source>
        <dbReference type="ARBA" id="ARBA00023033"/>
    </source>
</evidence>
<comment type="cofactor">
    <cofactor evidence="1">
        <name>heme</name>
        <dbReference type="ChEBI" id="CHEBI:30413"/>
    </cofactor>
</comment>
<dbReference type="GO" id="GO:0004497">
    <property type="term" value="F:monooxygenase activity"/>
    <property type="evidence" value="ECO:0007669"/>
    <property type="project" value="UniProtKB-KW"/>
</dbReference>
<dbReference type="GO" id="GO:0016705">
    <property type="term" value="F:oxidoreductase activity, acting on paired donors, with incorporation or reduction of molecular oxygen"/>
    <property type="evidence" value="ECO:0007669"/>
    <property type="project" value="InterPro"/>
</dbReference>
<evidence type="ECO:0000256" key="8">
    <source>
        <dbReference type="RuleBase" id="RU000461"/>
    </source>
</evidence>
<proteinExistence type="inferred from homology"/>
<dbReference type="InterPro" id="IPR017972">
    <property type="entry name" value="Cyt_P450_CS"/>
</dbReference>
<comment type="caution">
    <text evidence="9">The sequence shown here is derived from an EMBL/GenBank/DDBJ whole genome shotgun (WGS) entry which is preliminary data.</text>
</comment>
<keyword evidence="7 8" id="KW-0503">Monooxygenase</keyword>